<reference evidence="2 3" key="1">
    <citation type="submission" date="2021-02" db="EMBL/GenBank/DDBJ databases">
        <title>De Novo genome assembly of isolated myxobacteria.</title>
        <authorList>
            <person name="Stevens D.C."/>
        </authorList>
    </citation>
    <scope>NUCLEOTIDE SEQUENCE [LARGE SCALE GENOMIC DNA]</scope>
    <source>
        <strain evidence="2 3">SCHIC003</strain>
    </source>
</reference>
<keyword evidence="3" id="KW-1185">Reference proteome</keyword>
<evidence type="ECO:0000313" key="3">
    <source>
        <dbReference type="Proteomes" id="UP000663090"/>
    </source>
</evidence>
<gene>
    <name evidence="2" type="ORF">JY572_23830</name>
</gene>
<accession>A0ABX7MYL5</accession>
<sequence length="700" mass="75175">MDARSAGWTAPGRGAAGGKAGLRRAGWRRVRGFLGVLLQVGWGLGWLGAWAASAAPYEVEQGFDGEQELFALLEDGTLSAESWAALVSLRRAGVEVERASRGVLYALPGLTYSEVDARLRTASSRGGVLTEEETRRLAPFLVKRGPEGVSGDARWMTAFSASDSLMPPMALQLRAGGLAGLRVGLLATWARRRLGALHREPRSRALLVGTPGTALLVPKFHGQWMGTNAHVLVGTYRLGFGQRLTLDTTSLPAPDGFLPDDGVRPVGELERECLLVEAGCDAATRGAEVTPDFRWDEGFRGVAGTVRGALGEDWLLTVTGFGSYQSRSLQRSEVMDVLSCPPASVEKGTCEALEVLVPVASARREKLRARTLPGVFREWAGGGNATLEVSPRARVGVTGWGASPVWPDAVGRLDFRLGSRYPAGGAFGAVGVDAAWGVGPVDLFVEGSRGFDSAPGGGGGWAALQRTVVSGTGRELEVSLRYRGRGFINPYGGAPSEPEGLGVRLRYLHRWAETWRFRGQVDGAGGLRRLRASARVDWRASSWLQPSLQLGARESGVGQEVACAGADAEHDAMDSCSSGSRYEVVTQVRSVLSESVEVTARYGGARVVERGQSAARWDGRALVGVMLRAGDAARLGARVEWKDEDLSEHTRLRRELRTTVDVGWSVLAALTLRGRYAWVLDLKARETPRHLVQVDVETRF</sequence>
<keyword evidence="1" id="KW-1133">Transmembrane helix</keyword>
<keyword evidence="1" id="KW-0472">Membrane</keyword>
<evidence type="ECO:0000256" key="1">
    <source>
        <dbReference type="SAM" id="Phobius"/>
    </source>
</evidence>
<dbReference type="EMBL" id="CP071091">
    <property type="protein sequence ID" value="QSQ11433.1"/>
    <property type="molecule type" value="Genomic_DNA"/>
</dbReference>
<feature type="transmembrane region" description="Helical" evidence="1">
    <location>
        <begin position="32"/>
        <end position="52"/>
    </location>
</feature>
<proteinExistence type="predicted"/>
<name>A0ABX7MYL5_9BACT</name>
<keyword evidence="1" id="KW-0812">Transmembrane</keyword>
<dbReference type="Proteomes" id="UP000663090">
    <property type="component" value="Chromosome"/>
</dbReference>
<organism evidence="2 3">
    <name type="scientific">Myxococcus landrumensis</name>
    <dbReference type="NCBI Taxonomy" id="2813577"/>
    <lineage>
        <taxon>Bacteria</taxon>
        <taxon>Pseudomonadati</taxon>
        <taxon>Myxococcota</taxon>
        <taxon>Myxococcia</taxon>
        <taxon>Myxococcales</taxon>
        <taxon>Cystobacterineae</taxon>
        <taxon>Myxococcaceae</taxon>
        <taxon>Myxococcus</taxon>
    </lineage>
</organism>
<protein>
    <submittedName>
        <fullName evidence="2">Uncharacterized protein</fullName>
    </submittedName>
</protein>
<evidence type="ECO:0000313" key="2">
    <source>
        <dbReference type="EMBL" id="QSQ11433.1"/>
    </source>
</evidence>